<evidence type="ECO:0000259" key="3">
    <source>
        <dbReference type="Pfam" id="PF16344"/>
    </source>
</evidence>
<feature type="domain" description="FecR protein" evidence="2">
    <location>
        <begin position="174"/>
        <end position="270"/>
    </location>
</feature>
<evidence type="ECO:0000256" key="1">
    <source>
        <dbReference type="SAM" id="Phobius"/>
    </source>
</evidence>
<evidence type="ECO:0000313" key="4">
    <source>
        <dbReference type="EMBL" id="TFF35478.1"/>
    </source>
</evidence>
<proteinExistence type="predicted"/>
<accession>A0A4Y8S904</accession>
<dbReference type="RefSeq" id="WP_133233446.1">
    <property type="nucleotide sequence ID" value="NZ_SOZE01000021.1"/>
</dbReference>
<evidence type="ECO:0000259" key="2">
    <source>
        <dbReference type="Pfam" id="PF04773"/>
    </source>
</evidence>
<dbReference type="InterPro" id="IPR032508">
    <property type="entry name" value="FecR_C"/>
</dbReference>
<comment type="caution">
    <text evidence="4">The sequence shown here is derived from an EMBL/GenBank/DDBJ whole genome shotgun (WGS) entry which is preliminary data.</text>
</comment>
<dbReference type="Gene3D" id="3.55.50.30">
    <property type="match status" value="1"/>
</dbReference>
<keyword evidence="1" id="KW-0472">Membrane</keyword>
<dbReference type="PANTHER" id="PTHR30273">
    <property type="entry name" value="PERIPLASMIC SIGNAL SENSOR AND SIGMA FACTOR ACTIVATOR FECR-RELATED"/>
    <property type="match status" value="1"/>
</dbReference>
<keyword evidence="5" id="KW-1185">Reference proteome</keyword>
<evidence type="ECO:0000313" key="5">
    <source>
        <dbReference type="Proteomes" id="UP000297540"/>
    </source>
</evidence>
<keyword evidence="1" id="KW-1133">Transmembrane helix</keyword>
<feature type="domain" description="Protein FecR C-terminal" evidence="3">
    <location>
        <begin position="309"/>
        <end position="378"/>
    </location>
</feature>
<dbReference type="EMBL" id="SOZE01000021">
    <property type="protein sequence ID" value="TFF35478.1"/>
    <property type="molecule type" value="Genomic_DNA"/>
</dbReference>
<dbReference type="Proteomes" id="UP000297540">
    <property type="component" value="Unassembled WGS sequence"/>
</dbReference>
<organism evidence="4 5">
    <name type="scientific">Mucilaginibacter psychrotolerans</name>
    <dbReference type="NCBI Taxonomy" id="1524096"/>
    <lineage>
        <taxon>Bacteria</taxon>
        <taxon>Pseudomonadati</taxon>
        <taxon>Bacteroidota</taxon>
        <taxon>Sphingobacteriia</taxon>
        <taxon>Sphingobacteriales</taxon>
        <taxon>Sphingobacteriaceae</taxon>
        <taxon>Mucilaginibacter</taxon>
    </lineage>
</organism>
<dbReference type="PIRSF" id="PIRSF018266">
    <property type="entry name" value="FecR"/>
    <property type="match status" value="1"/>
</dbReference>
<dbReference type="InterPro" id="IPR006860">
    <property type="entry name" value="FecR"/>
</dbReference>
<dbReference type="OrthoDB" id="1099963at2"/>
<reference evidence="4 5" key="1">
    <citation type="journal article" date="2017" name="Int. J. Syst. Evol. Microbiol.">
        <title>Mucilaginibacterpsychrotolerans sp. nov., isolated from peatlands.</title>
        <authorList>
            <person name="Deng Y."/>
            <person name="Shen L."/>
            <person name="Xu B."/>
            <person name="Liu Y."/>
            <person name="Gu Z."/>
            <person name="Liu H."/>
            <person name="Zhou Y."/>
        </authorList>
    </citation>
    <scope>NUCLEOTIDE SEQUENCE [LARGE SCALE GENOMIC DNA]</scope>
    <source>
        <strain evidence="4 5">NH7-4</strain>
    </source>
</reference>
<dbReference type="Pfam" id="PF04773">
    <property type="entry name" value="FecR"/>
    <property type="match status" value="1"/>
</dbReference>
<dbReference type="PANTHER" id="PTHR30273:SF2">
    <property type="entry name" value="PROTEIN FECR"/>
    <property type="match status" value="1"/>
</dbReference>
<dbReference type="AlphaFoldDB" id="A0A4Y8S904"/>
<name>A0A4Y8S904_9SPHI</name>
<dbReference type="Pfam" id="PF16344">
    <property type="entry name" value="FecR_C"/>
    <property type="match status" value="1"/>
</dbReference>
<feature type="transmembrane region" description="Helical" evidence="1">
    <location>
        <begin position="68"/>
        <end position="89"/>
    </location>
</feature>
<keyword evidence="1" id="KW-0812">Transmembrane</keyword>
<sequence length="381" mass="42467">MDLQKINDLLSKYEQGTASESEIEELNQWYREIAYQDAEFPESEDSAGDAIFKSISSRTRPVKKFNRFRWMAAASIFLVSAVTVTILFIKYKSPEDRNGILAAKEILPGGNKATLILANGTKVLLADASDGQIASQNGMKVTKAADGKLIYTVGDVNKGVQNSSDIPDSGAYNTITTPKGGQYQVVLSDGSRVWLNAYSSLKFPVSFKSRKDRRVELSGEGYFEIAHDKMSPFRVLTQRQTVEVLGTHFNINAYPDDSSVKTTLLEGSVRINSSGKIAVLTPGQQSNLTDRFIIEEVNTQEIVAWKDGYFNFDDEKLDNIMKSISRWYNVDIVYQDEKLKNETFGAVTNRSEKVSTLLKMMEQTGNVRFMVSGSTITVSQK</sequence>
<protein>
    <submittedName>
        <fullName evidence="4">FecR family protein</fullName>
    </submittedName>
</protein>
<gene>
    <name evidence="4" type="ORF">E2R66_18480</name>
</gene>
<dbReference type="Gene3D" id="2.60.120.1440">
    <property type="match status" value="1"/>
</dbReference>
<dbReference type="InterPro" id="IPR012373">
    <property type="entry name" value="Ferrdict_sens_TM"/>
</dbReference>
<dbReference type="GO" id="GO:0016989">
    <property type="term" value="F:sigma factor antagonist activity"/>
    <property type="evidence" value="ECO:0007669"/>
    <property type="project" value="TreeGrafter"/>
</dbReference>